<dbReference type="OrthoDB" id="864024at2"/>
<protein>
    <submittedName>
        <fullName evidence="1">Uncharacterized protein</fullName>
    </submittedName>
</protein>
<evidence type="ECO:0000313" key="2">
    <source>
        <dbReference type="Proteomes" id="UP000270185"/>
    </source>
</evidence>
<name>A0A3G8XIT5_9FLAO</name>
<accession>A0A3G8XIT5</accession>
<dbReference type="KEGG" id="ccas:EIB73_09005"/>
<dbReference type="Proteomes" id="UP000270185">
    <property type="component" value="Chromosome"/>
</dbReference>
<organism evidence="1 2">
    <name type="scientific">Kaistella carnis</name>
    <dbReference type="NCBI Taxonomy" id="1241979"/>
    <lineage>
        <taxon>Bacteria</taxon>
        <taxon>Pseudomonadati</taxon>
        <taxon>Bacteroidota</taxon>
        <taxon>Flavobacteriia</taxon>
        <taxon>Flavobacteriales</taxon>
        <taxon>Weeksellaceae</taxon>
        <taxon>Chryseobacterium group</taxon>
        <taxon>Kaistella</taxon>
    </lineage>
</organism>
<keyword evidence="2" id="KW-1185">Reference proteome</keyword>
<reference evidence="2" key="1">
    <citation type="submission" date="2018-11" db="EMBL/GenBank/DDBJ databases">
        <title>Proposal to divide the Flavobacteriaceae and reorganize its genera based on Amino Acid Identity values calculated from whole genome sequences.</title>
        <authorList>
            <person name="Nicholson A.C."/>
            <person name="Gulvik C.A."/>
            <person name="Whitney A.M."/>
            <person name="Humrighouse B.W."/>
            <person name="Bell M."/>
            <person name="Holmes B."/>
            <person name="Steigerwalt A.G."/>
            <person name="Villarma A."/>
            <person name="Sheth M."/>
            <person name="Batra D."/>
            <person name="Pryor J."/>
            <person name="Bernardet J.-F."/>
            <person name="Hugo C."/>
            <person name="Kampfer P."/>
            <person name="Newman J.D."/>
            <person name="McQuiston J.R."/>
        </authorList>
    </citation>
    <scope>NUCLEOTIDE SEQUENCE [LARGE SCALE GENOMIC DNA]</scope>
    <source>
        <strain evidence="2">G0081</strain>
    </source>
</reference>
<evidence type="ECO:0000313" key="1">
    <source>
        <dbReference type="EMBL" id="AZI33310.1"/>
    </source>
</evidence>
<proteinExistence type="predicted"/>
<gene>
    <name evidence="1" type="ORF">EIB73_09005</name>
</gene>
<sequence>MNTISRILNELRQAVKNKMGKDISSSSHCEELAAEIKKMGIVINPQTFRRFFGLIKSSGKFHIYTLDTLAQYCDFSDFATFKKSLIDDELELFLEGVKTESQEFDYWKLSETLCSKIIESPSLLASVHHQLLKYPLARTFFMEHHPMRDLAGTVYLQYFQEYLKYEETNEARLFAYGFLYMGSFLTQNNEFRNIYFNKIEETPLTTDVYILPAGRKFGVLLLEVWLRKDEIKFNKIWNEMLFVRQRYKEFSERSVCSFEYAVLEHIIFTDKTEEMLFLIENNTFQVHSDRKFITQHRKENHDTCWNIMCAMAYIKAKKQAKSKSYLNKVSLDKLALGWKKYYSIMYYFVYYNFADREEISKIIDELTQLIEETHFTYYSGRLRELLKARTCADQSLLQTS</sequence>
<dbReference type="EMBL" id="CP034159">
    <property type="protein sequence ID" value="AZI33310.1"/>
    <property type="molecule type" value="Genomic_DNA"/>
</dbReference>
<dbReference type="RefSeq" id="WP_125024654.1">
    <property type="nucleotide sequence ID" value="NZ_CP034159.1"/>
</dbReference>
<dbReference type="AlphaFoldDB" id="A0A3G8XIT5"/>